<name>A0AAV2CFS4_9ROSI</name>
<accession>A0AAV2CFS4</accession>
<reference evidence="1 2" key="1">
    <citation type="submission" date="2024-04" db="EMBL/GenBank/DDBJ databases">
        <authorList>
            <person name="Fracassetti M."/>
        </authorList>
    </citation>
    <scope>NUCLEOTIDE SEQUENCE [LARGE SCALE GENOMIC DNA]</scope>
</reference>
<dbReference type="EMBL" id="OZ034813">
    <property type="protein sequence ID" value="CAL1355252.1"/>
    <property type="molecule type" value="Genomic_DNA"/>
</dbReference>
<evidence type="ECO:0000313" key="2">
    <source>
        <dbReference type="Proteomes" id="UP001497516"/>
    </source>
</evidence>
<protein>
    <submittedName>
        <fullName evidence="1">Uncharacterized protein</fullName>
    </submittedName>
</protein>
<gene>
    <name evidence="1" type="ORF">LTRI10_LOCUS3024</name>
</gene>
<keyword evidence="2" id="KW-1185">Reference proteome</keyword>
<organism evidence="1 2">
    <name type="scientific">Linum trigynum</name>
    <dbReference type="NCBI Taxonomy" id="586398"/>
    <lineage>
        <taxon>Eukaryota</taxon>
        <taxon>Viridiplantae</taxon>
        <taxon>Streptophyta</taxon>
        <taxon>Embryophyta</taxon>
        <taxon>Tracheophyta</taxon>
        <taxon>Spermatophyta</taxon>
        <taxon>Magnoliopsida</taxon>
        <taxon>eudicotyledons</taxon>
        <taxon>Gunneridae</taxon>
        <taxon>Pentapetalae</taxon>
        <taxon>rosids</taxon>
        <taxon>fabids</taxon>
        <taxon>Malpighiales</taxon>
        <taxon>Linaceae</taxon>
        <taxon>Linum</taxon>
    </lineage>
</organism>
<dbReference type="AlphaFoldDB" id="A0AAV2CFS4"/>
<sequence length="71" mass="8209">MFLHILCWSVWLERNARILKDVAKTSRWYTLEFGNICPIGCALRKGWECSGVRLDEDSETLHTAKIARNNA</sequence>
<dbReference type="Proteomes" id="UP001497516">
    <property type="component" value="Chromosome 1"/>
</dbReference>
<evidence type="ECO:0000313" key="1">
    <source>
        <dbReference type="EMBL" id="CAL1355252.1"/>
    </source>
</evidence>
<proteinExistence type="predicted"/>